<dbReference type="InterPro" id="IPR029045">
    <property type="entry name" value="ClpP/crotonase-like_dom_sf"/>
</dbReference>
<dbReference type="GO" id="GO:0007165">
    <property type="term" value="P:signal transduction"/>
    <property type="evidence" value="ECO:0007669"/>
    <property type="project" value="TreeGrafter"/>
</dbReference>
<dbReference type="Pfam" id="PF03572">
    <property type="entry name" value="Peptidase_S41"/>
    <property type="match status" value="1"/>
</dbReference>
<dbReference type="CDD" id="cd07562">
    <property type="entry name" value="Peptidase_S41_TRI"/>
    <property type="match status" value="1"/>
</dbReference>
<dbReference type="InterPro" id="IPR036034">
    <property type="entry name" value="PDZ_sf"/>
</dbReference>
<name>A0A644U4P8_9ZZZZ</name>
<dbReference type="GO" id="GO:0030288">
    <property type="term" value="C:outer membrane-bounded periplasmic space"/>
    <property type="evidence" value="ECO:0007669"/>
    <property type="project" value="TreeGrafter"/>
</dbReference>
<gene>
    <name evidence="2" type="ORF">SDC9_19718</name>
</gene>
<comment type="caution">
    <text evidence="2">The sequence shown here is derived from an EMBL/GenBank/DDBJ whole genome shotgun (WGS) entry which is preliminary data.</text>
</comment>
<dbReference type="GO" id="GO:0008236">
    <property type="term" value="F:serine-type peptidase activity"/>
    <property type="evidence" value="ECO:0007669"/>
    <property type="project" value="InterPro"/>
</dbReference>
<protein>
    <recommendedName>
        <fullName evidence="1">Tail specific protease domain-containing protein</fullName>
    </recommendedName>
</protein>
<proteinExistence type="predicted"/>
<evidence type="ECO:0000259" key="1">
    <source>
        <dbReference type="SMART" id="SM00245"/>
    </source>
</evidence>
<dbReference type="Gene3D" id="3.30.750.44">
    <property type="match status" value="1"/>
</dbReference>
<evidence type="ECO:0000313" key="2">
    <source>
        <dbReference type="EMBL" id="MPL73909.1"/>
    </source>
</evidence>
<reference evidence="2" key="1">
    <citation type="submission" date="2019-08" db="EMBL/GenBank/DDBJ databases">
        <authorList>
            <person name="Kucharzyk K."/>
            <person name="Murdoch R.W."/>
            <person name="Higgins S."/>
            <person name="Loffler F."/>
        </authorList>
    </citation>
    <scope>NUCLEOTIDE SEQUENCE</scope>
</reference>
<dbReference type="AlphaFoldDB" id="A0A644U4P8"/>
<feature type="domain" description="Tail specific protease" evidence="1">
    <location>
        <begin position="517"/>
        <end position="715"/>
    </location>
</feature>
<dbReference type="SUPFAM" id="SSF52096">
    <property type="entry name" value="ClpP/crotonase"/>
    <property type="match status" value="1"/>
</dbReference>
<dbReference type="Gene3D" id="2.30.42.10">
    <property type="match status" value="1"/>
</dbReference>
<dbReference type="GO" id="GO:0004175">
    <property type="term" value="F:endopeptidase activity"/>
    <property type="evidence" value="ECO:0007669"/>
    <property type="project" value="TreeGrafter"/>
</dbReference>
<organism evidence="2">
    <name type="scientific">bioreactor metagenome</name>
    <dbReference type="NCBI Taxonomy" id="1076179"/>
    <lineage>
        <taxon>unclassified sequences</taxon>
        <taxon>metagenomes</taxon>
        <taxon>ecological metagenomes</taxon>
    </lineage>
</organism>
<dbReference type="PANTHER" id="PTHR32060">
    <property type="entry name" value="TAIL-SPECIFIC PROTEASE"/>
    <property type="match status" value="1"/>
</dbReference>
<dbReference type="InterPro" id="IPR005151">
    <property type="entry name" value="Tail-specific_protease"/>
</dbReference>
<dbReference type="GO" id="GO:0006508">
    <property type="term" value="P:proteolysis"/>
    <property type="evidence" value="ECO:0007669"/>
    <property type="project" value="InterPro"/>
</dbReference>
<sequence>MKIIIGILLFILIVLSCSCLTDEKRNYNLDFEQVSNGYPTGWINSGYSDYVIGIDSTTTYHGNFSVSIEYSGSNPGYKTWGLRIPDIYNGKQITLSGYIKTEDVTDGYAGLWMRIDPQIGLNNMHQKGITGTTDWTRYEITLDMKPSKTKQTVVGGILVGKGKMWLDNLSITIDGKKIKYLKPRIFKAIEKYNESDNEFDSGSRITLHYTDNQTLANLALLGKIWGFLKYHHPSIARGDYNWDYELFRILPEYLKIRNNEERDHLLLRWIKQYGSIPVCRTCETTPSDAILKPDLSWFENGDIDSDLRNKIREIYLNRYQGEKYYIRTTLVGNPEFCHENAYSRMDYPDTGFRLLALFKYWTIIQYFYPYKYLIGKDWNKVLDEYIPLFISAKNELEYEQAVLSIATEIDDSHGGAMQEFNKIAAWRGVNFAPYIVKFVENKLVVVDYYPEYTQGEKLKIGDIITHINGKSIEFIVDSLKRYYPSSNKKSMLRNISGDLLRSNNKYADIIYISSGKTRHERLNLSSNMLDLYTMVYRKINSSPYYRLINGSIGYVTLASIKEEDLVDIMKMFSHTKGIIIDIRNYPSAFVPYSLGAYFISKYTPFFRSSTPNINNPGEFTFDRADGIIKVGNTYKGKLVVLVNEETQSMAEFTAMALRAGCNTTIIGSQTAGADGNISEVVLPGGIKTIFSALGIYYPDGKETQQVGIIPDLVIEPTINGIKSGKDEILEKAISLISEGKEIYSR</sequence>
<dbReference type="PANTHER" id="PTHR32060:SF30">
    <property type="entry name" value="CARBOXY-TERMINAL PROCESSING PROTEASE CTPA"/>
    <property type="match status" value="1"/>
</dbReference>
<dbReference type="SMART" id="SM00245">
    <property type="entry name" value="TSPc"/>
    <property type="match status" value="1"/>
</dbReference>
<dbReference type="Gene3D" id="3.90.226.10">
    <property type="entry name" value="2-enoyl-CoA Hydratase, Chain A, domain 1"/>
    <property type="match status" value="1"/>
</dbReference>
<dbReference type="PROSITE" id="PS51257">
    <property type="entry name" value="PROKAR_LIPOPROTEIN"/>
    <property type="match status" value="1"/>
</dbReference>
<dbReference type="EMBL" id="VSSQ01000076">
    <property type="protein sequence ID" value="MPL73909.1"/>
    <property type="molecule type" value="Genomic_DNA"/>
</dbReference>
<dbReference type="Gene3D" id="2.60.120.260">
    <property type="entry name" value="Galactose-binding domain-like"/>
    <property type="match status" value="1"/>
</dbReference>
<accession>A0A644U4P8</accession>